<dbReference type="PROSITE" id="PS00675">
    <property type="entry name" value="SIGMA54_INTERACT_1"/>
    <property type="match status" value="1"/>
</dbReference>
<evidence type="ECO:0000256" key="2">
    <source>
        <dbReference type="ARBA" id="ARBA00022840"/>
    </source>
</evidence>
<dbReference type="RefSeq" id="WP_268040125.1">
    <property type="nucleotide sequence ID" value="NZ_JAPQER010000002.1"/>
</dbReference>
<dbReference type="Gene3D" id="3.40.50.300">
    <property type="entry name" value="P-loop containing nucleotide triphosphate hydrolases"/>
    <property type="match status" value="1"/>
</dbReference>
<name>A0ABT4CXZ9_9CLOT</name>
<dbReference type="InterPro" id="IPR025943">
    <property type="entry name" value="Sigma_54_int_dom_ATP-bd_2"/>
</dbReference>
<organism evidence="4 5">
    <name type="scientific">Clostridium aestuarii</name>
    <dbReference type="NCBI Taxonomy" id="338193"/>
    <lineage>
        <taxon>Bacteria</taxon>
        <taxon>Bacillati</taxon>
        <taxon>Bacillota</taxon>
        <taxon>Clostridia</taxon>
        <taxon>Eubacteriales</taxon>
        <taxon>Clostridiaceae</taxon>
        <taxon>Clostridium</taxon>
    </lineage>
</organism>
<dbReference type="SMART" id="SM00382">
    <property type="entry name" value="AAA"/>
    <property type="match status" value="1"/>
</dbReference>
<dbReference type="InterPro" id="IPR003593">
    <property type="entry name" value="AAA+_ATPase"/>
</dbReference>
<dbReference type="PANTHER" id="PTHR32071">
    <property type="entry name" value="TRANSCRIPTIONAL REGULATORY PROTEIN"/>
    <property type="match status" value="1"/>
</dbReference>
<dbReference type="InterPro" id="IPR027417">
    <property type="entry name" value="P-loop_NTPase"/>
</dbReference>
<sequence>MRKRLGIITYSKKVGIEYKNQVSKVFNDTIDIFTYSFETNNVQKIKEVDAVLISTYSQYEVLKKYIDNNVEVIIPKLTLSKNAFNMLKDSKIDKTAMLVNQNFEMCIETIATLYQLGFDEYELIPVYPNMNKILNLKTAIITGERNLVPDGVDKILDLGYRVFDKNTIVDIAIGLNLEDALTEKRMSDYFEQIVSYDKGVEFLISKSKTQKNQFNTLLSIMEKGVIGVNEKCIIENFNKNARKIIGKSIKYIGTNVNEILPELGFKEFFKTKKPILNKLIKINGNNITLSIFPVSELSTNKKVEVNDGAYAIIESFESQENTQNILRLQLANKGHVAKYSVDNIIGKSGAIEEVKKLVLRMGNSKSSVLITGESGTGKELVAQALHNASPIKEKQFVAINCAALSSNLLESELFGYESGAFTGALKGGKSGIFELAHKGTLFLDEIGEMPLESQVKLLRVIQEGEVMRVGGNKVIKVNVRIIAATNRNLFEQVEKGLFRKDLYYRLNVLPINIPSLRERVEDISILFEHFKRENNFNFEISSEVMEFLESYNWHGNIRELKNCIEYFDNIGTNLITLEHLPFHMKQYLDVINFKKTSETISKLNKRETFVLKLFYDSFKNRVKLGRRSISEKAFENNIHLSEYDVRKILNDLKNYGYINVEVGRGGSTITKEGIKLIEE</sequence>
<gene>
    <name evidence="4" type="ORF">OW763_05745</name>
</gene>
<dbReference type="Pfam" id="PF25601">
    <property type="entry name" value="AAA_lid_14"/>
    <property type="match status" value="1"/>
</dbReference>
<dbReference type="Gene3D" id="1.10.8.60">
    <property type="match status" value="1"/>
</dbReference>
<keyword evidence="2" id="KW-0067">ATP-binding</keyword>
<dbReference type="EMBL" id="JAPQER010000002">
    <property type="protein sequence ID" value="MCY6483851.1"/>
    <property type="molecule type" value="Genomic_DNA"/>
</dbReference>
<proteinExistence type="predicted"/>
<dbReference type="InterPro" id="IPR058031">
    <property type="entry name" value="AAA_lid_NorR"/>
</dbReference>
<dbReference type="PROSITE" id="PS00676">
    <property type="entry name" value="SIGMA54_INTERACT_2"/>
    <property type="match status" value="1"/>
</dbReference>
<feature type="domain" description="Sigma-54 factor interaction" evidence="3">
    <location>
        <begin position="344"/>
        <end position="565"/>
    </location>
</feature>
<evidence type="ECO:0000259" key="3">
    <source>
        <dbReference type="PROSITE" id="PS50045"/>
    </source>
</evidence>
<keyword evidence="1" id="KW-0547">Nucleotide-binding</keyword>
<dbReference type="Gene3D" id="1.10.10.10">
    <property type="entry name" value="Winged helix-like DNA-binding domain superfamily/Winged helix DNA-binding domain"/>
    <property type="match status" value="1"/>
</dbReference>
<reference evidence="4" key="1">
    <citation type="submission" date="2022-12" db="EMBL/GenBank/DDBJ databases">
        <authorList>
            <person name="Wang J."/>
        </authorList>
    </citation>
    <scope>NUCLEOTIDE SEQUENCE</scope>
    <source>
        <strain evidence="4">HY-45-18</strain>
    </source>
</reference>
<dbReference type="PANTHER" id="PTHR32071:SF57">
    <property type="entry name" value="C4-DICARBOXYLATE TRANSPORT TRANSCRIPTIONAL REGULATORY PROTEIN DCTD"/>
    <property type="match status" value="1"/>
</dbReference>
<dbReference type="InterPro" id="IPR036388">
    <property type="entry name" value="WH-like_DNA-bd_sf"/>
</dbReference>
<evidence type="ECO:0000313" key="4">
    <source>
        <dbReference type="EMBL" id="MCY6483851.1"/>
    </source>
</evidence>
<dbReference type="PROSITE" id="PS50045">
    <property type="entry name" value="SIGMA54_INTERACT_4"/>
    <property type="match status" value="1"/>
</dbReference>
<accession>A0ABT4CXZ9</accession>
<dbReference type="InterPro" id="IPR025662">
    <property type="entry name" value="Sigma_54_int_dom_ATP-bd_1"/>
</dbReference>
<dbReference type="Proteomes" id="UP001078443">
    <property type="component" value="Unassembled WGS sequence"/>
</dbReference>
<dbReference type="CDD" id="cd00009">
    <property type="entry name" value="AAA"/>
    <property type="match status" value="1"/>
</dbReference>
<evidence type="ECO:0000313" key="5">
    <source>
        <dbReference type="Proteomes" id="UP001078443"/>
    </source>
</evidence>
<dbReference type="InterPro" id="IPR002078">
    <property type="entry name" value="Sigma_54_int"/>
</dbReference>
<dbReference type="Pfam" id="PF00158">
    <property type="entry name" value="Sigma54_activat"/>
    <property type="match status" value="1"/>
</dbReference>
<keyword evidence="5" id="KW-1185">Reference proteome</keyword>
<dbReference type="Gene3D" id="3.30.450.20">
    <property type="entry name" value="PAS domain"/>
    <property type="match status" value="1"/>
</dbReference>
<dbReference type="SUPFAM" id="SSF52540">
    <property type="entry name" value="P-loop containing nucleoside triphosphate hydrolases"/>
    <property type="match status" value="1"/>
</dbReference>
<comment type="caution">
    <text evidence="4">The sequence shown here is derived from an EMBL/GenBank/DDBJ whole genome shotgun (WGS) entry which is preliminary data.</text>
</comment>
<evidence type="ECO:0000256" key="1">
    <source>
        <dbReference type="ARBA" id="ARBA00022741"/>
    </source>
</evidence>
<protein>
    <submittedName>
        <fullName evidence="4">Sigma 54-interacting transcriptional regulator</fullName>
    </submittedName>
</protein>